<evidence type="ECO:0000313" key="2">
    <source>
        <dbReference type="EMBL" id="CAG8722019.1"/>
    </source>
</evidence>
<comment type="caution">
    <text evidence="2">The sequence shown here is derived from an EMBL/GenBank/DDBJ whole genome shotgun (WGS) entry which is preliminary data.</text>
</comment>
<keyword evidence="1" id="KW-0732">Signal</keyword>
<proteinExistence type="predicted"/>
<feature type="non-terminal residue" evidence="2">
    <location>
        <position position="130"/>
    </location>
</feature>
<dbReference type="Proteomes" id="UP000789759">
    <property type="component" value="Unassembled WGS sequence"/>
</dbReference>
<organism evidence="2 3">
    <name type="scientific">Cetraspora pellucida</name>
    <dbReference type="NCBI Taxonomy" id="1433469"/>
    <lineage>
        <taxon>Eukaryota</taxon>
        <taxon>Fungi</taxon>
        <taxon>Fungi incertae sedis</taxon>
        <taxon>Mucoromycota</taxon>
        <taxon>Glomeromycotina</taxon>
        <taxon>Glomeromycetes</taxon>
        <taxon>Diversisporales</taxon>
        <taxon>Gigasporaceae</taxon>
        <taxon>Cetraspora</taxon>
    </lineage>
</organism>
<protein>
    <submittedName>
        <fullName evidence="2">212_t:CDS:1</fullName>
    </submittedName>
</protein>
<feature type="chain" id="PRO_5040370716" evidence="1">
    <location>
        <begin position="22"/>
        <end position="130"/>
    </location>
</feature>
<evidence type="ECO:0000256" key="1">
    <source>
        <dbReference type="SAM" id="SignalP"/>
    </source>
</evidence>
<gene>
    <name evidence="2" type="ORF">CPELLU_LOCUS12959</name>
</gene>
<name>A0A9N9I531_9GLOM</name>
<accession>A0A9N9I531</accession>
<evidence type="ECO:0000313" key="3">
    <source>
        <dbReference type="Proteomes" id="UP000789759"/>
    </source>
</evidence>
<dbReference type="EMBL" id="CAJVQA010013112">
    <property type="protein sequence ID" value="CAG8722019.1"/>
    <property type="molecule type" value="Genomic_DNA"/>
</dbReference>
<reference evidence="2" key="1">
    <citation type="submission" date="2021-06" db="EMBL/GenBank/DDBJ databases">
        <authorList>
            <person name="Kallberg Y."/>
            <person name="Tangrot J."/>
            <person name="Rosling A."/>
        </authorList>
    </citation>
    <scope>NUCLEOTIDE SEQUENCE</scope>
    <source>
        <strain evidence="2">FL966</strain>
    </source>
</reference>
<sequence>MKLTFLLQLFVLGFFLEVALTSPLVARQIKTCESGRPVLCSITLGPPNVSPPVGAQCTGFKPANCRMNGYYTICDRVDPIEYPQCSLASATDFSGKFDCIYDFNDQSYQIGQIGLFGQIRSDCRFFCPRC</sequence>
<feature type="non-terminal residue" evidence="2">
    <location>
        <position position="1"/>
    </location>
</feature>
<feature type="signal peptide" evidence="1">
    <location>
        <begin position="1"/>
        <end position="21"/>
    </location>
</feature>
<keyword evidence="3" id="KW-1185">Reference proteome</keyword>
<dbReference type="AlphaFoldDB" id="A0A9N9I531"/>